<dbReference type="KEGG" id="pmrn:116948479"/>
<dbReference type="GO" id="GO:0035721">
    <property type="term" value="P:intraciliary retrograde transport"/>
    <property type="evidence" value="ECO:0007669"/>
    <property type="project" value="TreeGrafter"/>
</dbReference>
<dbReference type="GO" id="GO:0030991">
    <property type="term" value="C:intraciliary transport particle A"/>
    <property type="evidence" value="ECO:0007669"/>
    <property type="project" value="InterPro"/>
</dbReference>
<proteinExistence type="inferred from homology"/>
<feature type="region of interest" description="Disordered" evidence="3">
    <location>
        <begin position="1"/>
        <end position="112"/>
    </location>
</feature>
<comment type="similarity">
    <text evidence="1">Belongs to the IFT43 family.</text>
</comment>
<accession>A0AAJ7X4T1</accession>
<feature type="compositionally biased region" description="Basic residues" evidence="3">
    <location>
        <begin position="12"/>
        <end position="21"/>
    </location>
</feature>
<dbReference type="Pfam" id="PF15305">
    <property type="entry name" value="IFT43"/>
    <property type="match status" value="1"/>
</dbReference>
<evidence type="ECO:0000256" key="2">
    <source>
        <dbReference type="ARBA" id="ARBA00022794"/>
    </source>
</evidence>
<sequence>MEDIDIGDVRKSTARAGRRARRPETQEATDAIPPPSDRGSASASSQEDENEESPGPPPKPSRRHGGWAQDSAGSARSGKIRSAGSVDVEDTRLRQASPEPSEDGADIPVIPDLDDMQEDDLTAQVAAPPSMQVNRVMTFKDLDSDLMTHAAFQTLDGDIDLKLLTRVLAPEPEIREDDGPWDWALLYTEVSSELTSEWEGAGATPSVPERPSSRLPSVSARAKHMSLPAHT</sequence>
<evidence type="ECO:0000313" key="4">
    <source>
        <dbReference type="Proteomes" id="UP001318040"/>
    </source>
</evidence>
<evidence type="ECO:0000256" key="3">
    <source>
        <dbReference type="SAM" id="MobiDB-lite"/>
    </source>
</evidence>
<dbReference type="PANTHER" id="PTHR33724">
    <property type="entry name" value="INTRAFLAGELLAR TRANSPORT PROTEIN 43 HOMOLOG"/>
    <property type="match status" value="1"/>
</dbReference>
<dbReference type="RefSeq" id="XP_032821077.1">
    <property type="nucleotide sequence ID" value="XM_032965186.1"/>
</dbReference>
<dbReference type="Proteomes" id="UP001318040">
    <property type="component" value="Chromosome 33"/>
</dbReference>
<evidence type="ECO:0000313" key="5">
    <source>
        <dbReference type="RefSeq" id="XP_032821077.1"/>
    </source>
</evidence>
<gene>
    <name evidence="5" type="primary">IFT43</name>
</gene>
<dbReference type="GO" id="GO:0005929">
    <property type="term" value="C:cilium"/>
    <property type="evidence" value="ECO:0007669"/>
    <property type="project" value="TreeGrafter"/>
</dbReference>
<feature type="region of interest" description="Disordered" evidence="3">
    <location>
        <begin position="195"/>
        <end position="231"/>
    </location>
</feature>
<keyword evidence="2" id="KW-0970">Cilium biogenesis/degradation</keyword>
<protein>
    <submittedName>
        <fullName evidence="5">Intraflagellar transport protein 43 homolog isoform X1</fullName>
    </submittedName>
</protein>
<dbReference type="CTD" id="112752"/>
<organism evidence="4 5">
    <name type="scientific">Petromyzon marinus</name>
    <name type="common">Sea lamprey</name>
    <dbReference type="NCBI Taxonomy" id="7757"/>
    <lineage>
        <taxon>Eukaryota</taxon>
        <taxon>Metazoa</taxon>
        <taxon>Chordata</taxon>
        <taxon>Craniata</taxon>
        <taxon>Vertebrata</taxon>
        <taxon>Cyclostomata</taxon>
        <taxon>Hyperoartia</taxon>
        <taxon>Petromyzontiformes</taxon>
        <taxon>Petromyzontidae</taxon>
        <taxon>Petromyzon</taxon>
    </lineage>
</organism>
<dbReference type="InterPro" id="IPR029302">
    <property type="entry name" value="IFT43"/>
</dbReference>
<dbReference type="PANTHER" id="PTHR33724:SF1">
    <property type="entry name" value="INTRAFLAGELLAR TRANSPORT PROTEIN 43 HOMOLOG"/>
    <property type="match status" value="1"/>
</dbReference>
<reference evidence="5" key="1">
    <citation type="submission" date="2025-08" db="UniProtKB">
        <authorList>
            <consortium name="RefSeq"/>
        </authorList>
    </citation>
    <scope>IDENTIFICATION</scope>
    <source>
        <tissue evidence="5">Sperm</tissue>
    </source>
</reference>
<evidence type="ECO:0000256" key="1">
    <source>
        <dbReference type="ARBA" id="ARBA00007563"/>
    </source>
</evidence>
<dbReference type="AlphaFoldDB" id="A0AAJ7X4T1"/>
<keyword evidence="4" id="KW-1185">Reference proteome</keyword>
<name>A0AAJ7X4T1_PETMA</name>